<comment type="caution">
    <text evidence="6">The sequence shown here is derived from an EMBL/GenBank/DDBJ whole genome shotgun (WGS) entry which is preliminary data.</text>
</comment>
<dbReference type="GO" id="GO:0016740">
    <property type="term" value="F:transferase activity"/>
    <property type="evidence" value="ECO:0007669"/>
    <property type="project" value="UniProtKB-ARBA"/>
</dbReference>
<sequence length="170" mass="18929">MKQISDWGFNAESWKGQRGEYWVIAQAGLILGFLLLPAYRPLPLTDLSPIAVYGLWTTAALLLLGGLILLVKGLLDLGQSLTPLPYPRSDGQLVQTGCYGLVRHPLYGGIILAAWADAIGQLSLSHLVGTLALLLFFDLKARREEIWLSEKYADYNDYRQRVKKLIPGIY</sequence>
<evidence type="ECO:0000313" key="6">
    <source>
        <dbReference type="EMBL" id="MBW4467246.1"/>
    </source>
</evidence>
<comment type="subcellular location">
    <subcellularLocation>
        <location evidence="1">Endomembrane system</location>
        <topology evidence="1">Multi-pass membrane protein</topology>
    </subcellularLocation>
</comment>
<name>A0A951PCS0_9CYAN</name>
<dbReference type="Proteomes" id="UP000707356">
    <property type="component" value="Unassembled WGS sequence"/>
</dbReference>
<feature type="transmembrane region" description="Helical" evidence="5">
    <location>
        <begin position="21"/>
        <end position="39"/>
    </location>
</feature>
<organism evidence="6 7">
    <name type="scientific">Pegethrix bostrychoides GSE-TBD4-15B</name>
    <dbReference type="NCBI Taxonomy" id="2839662"/>
    <lineage>
        <taxon>Bacteria</taxon>
        <taxon>Bacillati</taxon>
        <taxon>Cyanobacteriota</taxon>
        <taxon>Cyanophyceae</taxon>
        <taxon>Oculatellales</taxon>
        <taxon>Oculatellaceae</taxon>
        <taxon>Pegethrix</taxon>
    </lineage>
</organism>
<protein>
    <submittedName>
        <fullName evidence="6">Isoprenylcysteine carboxylmethyltransferase family protein</fullName>
    </submittedName>
</protein>
<reference evidence="6" key="1">
    <citation type="submission" date="2021-05" db="EMBL/GenBank/DDBJ databases">
        <authorList>
            <person name="Pietrasiak N."/>
            <person name="Ward R."/>
            <person name="Stajich J.E."/>
            <person name="Kurbessoian T."/>
        </authorList>
    </citation>
    <scope>NUCLEOTIDE SEQUENCE</scope>
    <source>
        <strain evidence="6">GSE-TBD4-15B</strain>
    </source>
</reference>
<dbReference type="PANTHER" id="PTHR12714">
    <property type="entry name" value="PROTEIN-S ISOPRENYLCYSTEINE O-METHYLTRANSFERASE"/>
    <property type="match status" value="1"/>
</dbReference>
<accession>A0A951PCS0</accession>
<evidence type="ECO:0000256" key="3">
    <source>
        <dbReference type="ARBA" id="ARBA00022989"/>
    </source>
</evidence>
<evidence type="ECO:0000256" key="4">
    <source>
        <dbReference type="ARBA" id="ARBA00023136"/>
    </source>
</evidence>
<dbReference type="AlphaFoldDB" id="A0A951PCS0"/>
<gene>
    <name evidence="6" type="ORF">KME07_17610</name>
</gene>
<evidence type="ECO:0000256" key="5">
    <source>
        <dbReference type="SAM" id="Phobius"/>
    </source>
</evidence>
<dbReference type="PANTHER" id="PTHR12714:SF24">
    <property type="entry name" value="SLR1182 PROTEIN"/>
    <property type="match status" value="1"/>
</dbReference>
<dbReference type="Gene3D" id="1.20.120.1630">
    <property type="match status" value="1"/>
</dbReference>
<evidence type="ECO:0000313" key="7">
    <source>
        <dbReference type="Proteomes" id="UP000707356"/>
    </source>
</evidence>
<evidence type="ECO:0000256" key="2">
    <source>
        <dbReference type="ARBA" id="ARBA00022692"/>
    </source>
</evidence>
<feature type="transmembrane region" description="Helical" evidence="5">
    <location>
        <begin position="51"/>
        <end position="75"/>
    </location>
</feature>
<keyword evidence="3 5" id="KW-1133">Transmembrane helix</keyword>
<dbReference type="InterPro" id="IPR007318">
    <property type="entry name" value="Phopholipid_MeTrfase"/>
</dbReference>
<keyword evidence="4 5" id="KW-0472">Membrane</keyword>
<dbReference type="GO" id="GO:0012505">
    <property type="term" value="C:endomembrane system"/>
    <property type="evidence" value="ECO:0007669"/>
    <property type="project" value="UniProtKB-SubCell"/>
</dbReference>
<proteinExistence type="predicted"/>
<dbReference type="EMBL" id="JAHHHV010000074">
    <property type="protein sequence ID" value="MBW4467246.1"/>
    <property type="molecule type" value="Genomic_DNA"/>
</dbReference>
<reference evidence="6" key="2">
    <citation type="journal article" date="2022" name="Microbiol. Resour. Announc.">
        <title>Metagenome Sequencing to Explore Phylogenomics of Terrestrial Cyanobacteria.</title>
        <authorList>
            <person name="Ward R.D."/>
            <person name="Stajich J.E."/>
            <person name="Johansen J.R."/>
            <person name="Huntemann M."/>
            <person name="Clum A."/>
            <person name="Foster B."/>
            <person name="Foster B."/>
            <person name="Roux S."/>
            <person name="Palaniappan K."/>
            <person name="Varghese N."/>
            <person name="Mukherjee S."/>
            <person name="Reddy T.B.K."/>
            <person name="Daum C."/>
            <person name="Copeland A."/>
            <person name="Chen I.A."/>
            <person name="Ivanova N.N."/>
            <person name="Kyrpides N.C."/>
            <person name="Shapiro N."/>
            <person name="Eloe-Fadrosh E.A."/>
            <person name="Pietrasiak N."/>
        </authorList>
    </citation>
    <scope>NUCLEOTIDE SEQUENCE</scope>
    <source>
        <strain evidence="6">GSE-TBD4-15B</strain>
    </source>
</reference>
<dbReference type="Pfam" id="PF04191">
    <property type="entry name" value="PEMT"/>
    <property type="match status" value="1"/>
</dbReference>
<evidence type="ECO:0000256" key="1">
    <source>
        <dbReference type="ARBA" id="ARBA00004127"/>
    </source>
</evidence>
<keyword evidence="2 5" id="KW-0812">Transmembrane</keyword>